<dbReference type="PROSITE" id="PS00041">
    <property type="entry name" value="HTH_ARAC_FAMILY_1"/>
    <property type="match status" value="1"/>
</dbReference>
<dbReference type="InterPro" id="IPR009057">
    <property type="entry name" value="Homeodomain-like_sf"/>
</dbReference>
<evidence type="ECO:0000313" key="5">
    <source>
        <dbReference type="EMBL" id="NID06167.1"/>
    </source>
</evidence>
<feature type="domain" description="HTH araC/xylS-type" evidence="4">
    <location>
        <begin position="14"/>
        <end position="112"/>
    </location>
</feature>
<dbReference type="Pfam" id="PF06445">
    <property type="entry name" value="GyrI-like"/>
    <property type="match status" value="1"/>
</dbReference>
<dbReference type="Pfam" id="PF12833">
    <property type="entry name" value="HTH_18"/>
    <property type="match status" value="1"/>
</dbReference>
<dbReference type="SMART" id="SM00871">
    <property type="entry name" value="AraC_E_bind"/>
    <property type="match status" value="1"/>
</dbReference>
<dbReference type="RefSeq" id="WP_167128121.1">
    <property type="nucleotide sequence ID" value="NZ_JAAQQR010000007.1"/>
</dbReference>
<keyword evidence="3" id="KW-0804">Transcription</keyword>
<dbReference type="InterPro" id="IPR050908">
    <property type="entry name" value="SmbC-like"/>
</dbReference>
<dbReference type="InterPro" id="IPR018060">
    <property type="entry name" value="HTH_AraC"/>
</dbReference>
<dbReference type="EMBL" id="JAAQQR010000007">
    <property type="protein sequence ID" value="NID06167.1"/>
    <property type="molecule type" value="Genomic_DNA"/>
</dbReference>
<dbReference type="InterPro" id="IPR011256">
    <property type="entry name" value="Reg_factor_effector_dom_sf"/>
</dbReference>
<comment type="caution">
    <text evidence="5">The sequence shown here is derived from an EMBL/GenBank/DDBJ whole genome shotgun (WGS) entry which is preliminary data.</text>
</comment>
<organism evidence="5 6">
    <name type="scientific">Luteibacter jiangsuensis</name>
    <dbReference type="NCBI Taxonomy" id="637577"/>
    <lineage>
        <taxon>Bacteria</taxon>
        <taxon>Pseudomonadati</taxon>
        <taxon>Pseudomonadota</taxon>
        <taxon>Gammaproteobacteria</taxon>
        <taxon>Lysobacterales</taxon>
        <taxon>Rhodanobacteraceae</taxon>
        <taxon>Luteibacter</taxon>
    </lineage>
</organism>
<dbReference type="Gene3D" id="1.10.10.60">
    <property type="entry name" value="Homeodomain-like"/>
    <property type="match status" value="2"/>
</dbReference>
<proteinExistence type="predicted"/>
<sequence>MKPTTVNRFESRLKRVADHLAAHLDEPLSLDRLAEVAAMSPFHFHRLWTAMVGETVAASVRRLRLQHAAHQLRASAAPVTDIALSAGFASAQAFARAFRAACGSTPSEYRAAPSEWAPWSLAGSSAASSVIEVRLVHIEPLSIVAMRRTGAYTDSDLAEDFQVPWAWAEREGRLEGLRGIYGVPWNEPELAEVPIFFAGLDLGACPPPPAPLEVMVLDGGDYAVTRVTGSYVGIDDACAALYRDWLPASGREPADAPLFHHYIDDPEATPEHALRTDIYLPLQPL</sequence>
<protein>
    <submittedName>
        <fullName evidence="5">AraC family transcriptional regulator</fullName>
    </submittedName>
</protein>
<reference evidence="5 6" key="1">
    <citation type="journal article" date="2011" name="Curr. Microbiol.">
        <title>Luteibacter jiangsuensis sp. nov.: a methamidophos-degrading bacterium isolated from a methamidophos-manufacturing factory.</title>
        <authorList>
            <person name="Wang L."/>
            <person name="Wang G.L."/>
            <person name="Li S.P."/>
            <person name="Jiang J.D."/>
        </authorList>
    </citation>
    <scope>NUCLEOTIDE SEQUENCE [LARGE SCALE GENOMIC DNA]</scope>
    <source>
        <strain evidence="5 6">CGMCC 1.10133</strain>
    </source>
</reference>
<name>A0ABX0Q936_9GAMM</name>
<dbReference type="SMART" id="SM00342">
    <property type="entry name" value="HTH_ARAC"/>
    <property type="match status" value="1"/>
</dbReference>
<dbReference type="PRINTS" id="PR00032">
    <property type="entry name" value="HTHARAC"/>
</dbReference>
<evidence type="ECO:0000256" key="2">
    <source>
        <dbReference type="ARBA" id="ARBA00023125"/>
    </source>
</evidence>
<evidence type="ECO:0000256" key="3">
    <source>
        <dbReference type="ARBA" id="ARBA00023163"/>
    </source>
</evidence>
<dbReference type="InterPro" id="IPR020449">
    <property type="entry name" value="Tscrpt_reg_AraC-type_HTH"/>
</dbReference>
<keyword evidence="2" id="KW-0238">DNA-binding</keyword>
<dbReference type="Proteomes" id="UP001429601">
    <property type="component" value="Unassembled WGS sequence"/>
</dbReference>
<dbReference type="PANTHER" id="PTHR40055">
    <property type="entry name" value="TRANSCRIPTIONAL REGULATOR YGIV-RELATED"/>
    <property type="match status" value="1"/>
</dbReference>
<accession>A0ABX0Q936</accession>
<evidence type="ECO:0000313" key="6">
    <source>
        <dbReference type="Proteomes" id="UP001429601"/>
    </source>
</evidence>
<evidence type="ECO:0000256" key="1">
    <source>
        <dbReference type="ARBA" id="ARBA00023015"/>
    </source>
</evidence>
<keyword evidence="6" id="KW-1185">Reference proteome</keyword>
<dbReference type="InterPro" id="IPR029442">
    <property type="entry name" value="GyrI-like"/>
</dbReference>
<evidence type="ECO:0000259" key="4">
    <source>
        <dbReference type="PROSITE" id="PS01124"/>
    </source>
</evidence>
<keyword evidence="1" id="KW-0805">Transcription regulation</keyword>
<dbReference type="Gene3D" id="3.20.80.10">
    <property type="entry name" value="Regulatory factor, effector binding domain"/>
    <property type="match status" value="1"/>
</dbReference>
<dbReference type="InterPro" id="IPR010499">
    <property type="entry name" value="AraC_E-bd"/>
</dbReference>
<dbReference type="InterPro" id="IPR018062">
    <property type="entry name" value="HTH_AraC-typ_CS"/>
</dbReference>
<gene>
    <name evidence="5" type="ORF">HBF26_14835</name>
</gene>
<dbReference type="PROSITE" id="PS01124">
    <property type="entry name" value="HTH_ARAC_FAMILY_2"/>
    <property type="match status" value="1"/>
</dbReference>
<dbReference type="PANTHER" id="PTHR40055:SF1">
    <property type="entry name" value="TRANSCRIPTIONAL REGULATOR YGIV-RELATED"/>
    <property type="match status" value="1"/>
</dbReference>
<dbReference type="SUPFAM" id="SSF55136">
    <property type="entry name" value="Probable bacterial effector-binding domain"/>
    <property type="match status" value="1"/>
</dbReference>
<dbReference type="SUPFAM" id="SSF46689">
    <property type="entry name" value="Homeodomain-like"/>
    <property type="match status" value="2"/>
</dbReference>